<accession>A0A8J3SW15</accession>
<comment type="caution">
    <text evidence="2">The sequence shown here is derived from an EMBL/GenBank/DDBJ whole genome shotgun (WGS) entry which is preliminary data.</text>
</comment>
<dbReference type="RefSeq" id="WP_203874279.1">
    <property type="nucleotide sequence ID" value="NZ_BOOK01000012.1"/>
</dbReference>
<sequence length="675" mass="74208">MRTHFDPEESEEFEAARELLIRRCAAWAAEHGLPADELILSVALDARHESVDGRLGHWTPQEVRYTLLDLIPGQVTAPAQELAGAPRSLMTLLRYLADSGLRDPRGATLAELEEAVVEAAAEYPGVLMDMTRWGLAKFWAMTALEHGVDLTDGRSFARFRRDLDAGRVRYDQEALDRLVERQMTEPRPDRERAFIQLPVSMPSGSELAEAAGDSVAVRRLVSVAGWAGTEGRELTGAGNLRLRDARSLAELLGTGEQELTVRTATDMPETDLLLTWAKKARLVRVSRGRLLRVAKAAPLLRDPLALWRRAFETFFEVGRAVCAQPGWAPVSLLSEIFEEIMDDVLNSVYGMPAPMPVVRLRETVWLACSEYLWFSPDEDDLRHDAWRARVDRDLDRALAVLAELGAVELSHGVADEAFSEDLREDFEAQEGVPRPLPPEVCDRLRAALAESGPLVRLAPIGAWAMRERMLARGRDVPVVGELAGAAPAEMLGVVAQHYSEETARLEIEGWLAAHGGDLEPLLQAVRDCPFLTRASAMLNILAGALDDGPELLRRLRSDPVLGPAAVEALITAGELRPEDLTDHEQMLMLAAGLLALLELGGPEAVREQLTAAAGRDAPELAEAVLRSGHPARVAMEEFRTLVAGPMRIRHPSRPTRVSAPGSRGRPTGRGRKRKR</sequence>
<dbReference type="Proteomes" id="UP000634476">
    <property type="component" value="Unassembled WGS sequence"/>
</dbReference>
<keyword evidence="3" id="KW-1185">Reference proteome</keyword>
<organism evidence="2 3">
    <name type="scientific">Planobispora takensis</name>
    <dbReference type="NCBI Taxonomy" id="1367882"/>
    <lineage>
        <taxon>Bacteria</taxon>
        <taxon>Bacillati</taxon>
        <taxon>Actinomycetota</taxon>
        <taxon>Actinomycetes</taxon>
        <taxon>Streptosporangiales</taxon>
        <taxon>Streptosporangiaceae</taxon>
        <taxon>Planobispora</taxon>
    </lineage>
</organism>
<reference evidence="2" key="1">
    <citation type="submission" date="2021-01" db="EMBL/GenBank/DDBJ databases">
        <title>Whole genome shotgun sequence of Planobispora takensis NBRC 109077.</title>
        <authorList>
            <person name="Komaki H."/>
            <person name="Tamura T."/>
        </authorList>
    </citation>
    <scope>NUCLEOTIDE SEQUENCE</scope>
    <source>
        <strain evidence="2">NBRC 109077</strain>
    </source>
</reference>
<proteinExistence type="predicted"/>
<gene>
    <name evidence="2" type="ORF">Pta02_18460</name>
</gene>
<protein>
    <submittedName>
        <fullName evidence="2">Uncharacterized protein</fullName>
    </submittedName>
</protein>
<evidence type="ECO:0000313" key="2">
    <source>
        <dbReference type="EMBL" id="GIH99837.1"/>
    </source>
</evidence>
<evidence type="ECO:0000256" key="1">
    <source>
        <dbReference type="SAM" id="MobiDB-lite"/>
    </source>
</evidence>
<name>A0A8J3SW15_9ACTN</name>
<feature type="compositionally biased region" description="Basic residues" evidence="1">
    <location>
        <begin position="666"/>
        <end position="675"/>
    </location>
</feature>
<dbReference type="AlphaFoldDB" id="A0A8J3SW15"/>
<dbReference type="EMBL" id="BOOK01000012">
    <property type="protein sequence ID" value="GIH99837.1"/>
    <property type="molecule type" value="Genomic_DNA"/>
</dbReference>
<feature type="region of interest" description="Disordered" evidence="1">
    <location>
        <begin position="647"/>
        <end position="675"/>
    </location>
</feature>
<evidence type="ECO:0000313" key="3">
    <source>
        <dbReference type="Proteomes" id="UP000634476"/>
    </source>
</evidence>